<dbReference type="RefSeq" id="WP_012638648.1">
    <property type="nucleotide sequence ID" value="NC_011901.1"/>
</dbReference>
<dbReference type="eggNOG" id="COG4636">
    <property type="taxonomic scope" value="Bacteria"/>
</dbReference>
<dbReference type="OrthoDB" id="9799703at2"/>
<dbReference type="HOGENOM" id="CLU_076312_0_2_6"/>
<organism evidence="2 3">
    <name type="scientific">Thioalkalivibrio sulfidiphilus (strain HL-EbGR7)</name>
    <dbReference type="NCBI Taxonomy" id="396588"/>
    <lineage>
        <taxon>Bacteria</taxon>
        <taxon>Pseudomonadati</taxon>
        <taxon>Pseudomonadota</taxon>
        <taxon>Gammaproteobacteria</taxon>
        <taxon>Chromatiales</taxon>
        <taxon>Ectothiorhodospiraceae</taxon>
        <taxon>Thioalkalivibrio</taxon>
    </lineage>
</organism>
<dbReference type="AlphaFoldDB" id="B8GTS5"/>
<protein>
    <recommendedName>
        <fullName evidence="1">Putative restriction endonuclease domain-containing protein</fullName>
    </recommendedName>
</protein>
<dbReference type="PANTHER" id="PTHR36558">
    <property type="entry name" value="GLR1098 PROTEIN"/>
    <property type="match status" value="1"/>
</dbReference>
<dbReference type="KEGG" id="tgr:Tgr7_2089"/>
<dbReference type="STRING" id="396588.Tgr7_2089"/>
<keyword evidence="3" id="KW-1185">Reference proteome</keyword>
<evidence type="ECO:0000313" key="3">
    <source>
        <dbReference type="Proteomes" id="UP000002383"/>
    </source>
</evidence>
<dbReference type="Gene3D" id="3.90.1570.10">
    <property type="entry name" value="tt1808, chain A"/>
    <property type="match status" value="1"/>
</dbReference>
<dbReference type="InterPro" id="IPR012296">
    <property type="entry name" value="Nuclease_put_TT1808"/>
</dbReference>
<name>B8GTS5_THISH</name>
<accession>B8GTS5</accession>
<dbReference type="Pfam" id="PF05685">
    <property type="entry name" value="Uma2"/>
    <property type="match status" value="1"/>
</dbReference>
<sequence>MAFPQRDNERHTYGDYLTWPDDVRYELLDGIAYLMAPAPSVDHQTIAFEVGRQLGNALENHSCRVLLSPVDVLLPKSKESDEEVDTVVQPDVILVCDPAKLRPQGVRGAPDWIMEVISPSSASHDQIIKLAAYEHAGVREYWLAHPVDRILTIYRHDGQTFGRPTIHELAGETALSVLPEIAIRWDPIVERLLESPNA</sequence>
<gene>
    <name evidence="2" type="ordered locus">Tgr7_2089</name>
</gene>
<dbReference type="InterPro" id="IPR011335">
    <property type="entry name" value="Restrct_endonuc-II-like"/>
</dbReference>
<evidence type="ECO:0000313" key="2">
    <source>
        <dbReference type="EMBL" id="ACL73169.1"/>
    </source>
</evidence>
<dbReference type="EMBL" id="CP001339">
    <property type="protein sequence ID" value="ACL73169.1"/>
    <property type="molecule type" value="Genomic_DNA"/>
</dbReference>
<dbReference type="PANTHER" id="PTHR36558:SF1">
    <property type="entry name" value="RESTRICTION ENDONUCLEASE DOMAIN-CONTAINING PROTEIN-RELATED"/>
    <property type="match status" value="1"/>
</dbReference>
<reference evidence="2 3" key="1">
    <citation type="journal article" date="2011" name="Stand. Genomic Sci.">
        <title>Complete genome sequence of 'Thioalkalivibrio sulfidophilus' HL-EbGr7.</title>
        <authorList>
            <person name="Muyzer G."/>
            <person name="Sorokin D.Y."/>
            <person name="Mavromatis K."/>
            <person name="Lapidus A."/>
            <person name="Clum A."/>
            <person name="Ivanova N."/>
            <person name="Pati A."/>
            <person name="d'Haeseleer P."/>
            <person name="Woyke T."/>
            <person name="Kyrpides N.C."/>
        </authorList>
    </citation>
    <scope>NUCLEOTIDE SEQUENCE [LARGE SCALE GENOMIC DNA]</scope>
    <source>
        <strain evidence="2 3">HL-EbGR7</strain>
    </source>
</reference>
<dbReference type="SUPFAM" id="SSF52980">
    <property type="entry name" value="Restriction endonuclease-like"/>
    <property type="match status" value="1"/>
</dbReference>
<dbReference type="InterPro" id="IPR008538">
    <property type="entry name" value="Uma2"/>
</dbReference>
<proteinExistence type="predicted"/>
<dbReference type="Proteomes" id="UP000002383">
    <property type="component" value="Chromosome"/>
</dbReference>
<feature type="domain" description="Putative restriction endonuclease" evidence="1">
    <location>
        <begin position="15"/>
        <end position="181"/>
    </location>
</feature>
<evidence type="ECO:0000259" key="1">
    <source>
        <dbReference type="Pfam" id="PF05685"/>
    </source>
</evidence>
<dbReference type="CDD" id="cd06260">
    <property type="entry name" value="DUF820-like"/>
    <property type="match status" value="1"/>
</dbReference>